<organism evidence="6 7">
    <name type="scientific">Sedimentitalea nanhaiensis</name>
    <dbReference type="NCBI Taxonomy" id="999627"/>
    <lineage>
        <taxon>Bacteria</taxon>
        <taxon>Pseudomonadati</taxon>
        <taxon>Pseudomonadota</taxon>
        <taxon>Alphaproteobacteria</taxon>
        <taxon>Rhodobacterales</taxon>
        <taxon>Paracoccaceae</taxon>
        <taxon>Sedimentitalea</taxon>
    </lineage>
</organism>
<keyword evidence="5" id="KW-0460">Magnesium</keyword>
<dbReference type="Proteomes" id="UP000182466">
    <property type="component" value="Unassembled WGS sequence"/>
</dbReference>
<proteinExistence type="predicted"/>
<dbReference type="RefSeq" id="WP_027264183.1">
    <property type="nucleotide sequence ID" value="NZ_FPAW01000010.1"/>
</dbReference>
<evidence type="ECO:0000256" key="5">
    <source>
        <dbReference type="PIRSR" id="PIRSR605493-1"/>
    </source>
</evidence>
<feature type="binding site" evidence="5">
    <location>
        <begin position="109"/>
        <end position="112"/>
    </location>
    <ligand>
        <name>substrate</name>
    </ligand>
</feature>
<dbReference type="eggNOG" id="COG0684">
    <property type="taxonomic scope" value="Bacteria"/>
</dbReference>
<dbReference type="GO" id="GO:0046872">
    <property type="term" value="F:metal ion binding"/>
    <property type="evidence" value="ECO:0007669"/>
    <property type="project" value="UniProtKB-KW"/>
</dbReference>
<accession>A0A1I7BG02</accession>
<dbReference type="Pfam" id="PF03737">
    <property type="entry name" value="RraA-like"/>
    <property type="match status" value="1"/>
</dbReference>
<name>A0A1I7BG02_9RHOB</name>
<dbReference type="InterPro" id="IPR036704">
    <property type="entry name" value="RraA/RraA-like_sf"/>
</dbReference>
<dbReference type="AlphaFoldDB" id="A0A1I7BG02"/>
<dbReference type="STRING" id="999627.SAMN05216236_11017"/>
<evidence type="ECO:0000256" key="4">
    <source>
        <dbReference type="ARBA" id="ARBA00030169"/>
    </source>
</evidence>
<dbReference type="EMBL" id="FPAW01000010">
    <property type="protein sequence ID" value="SFT86052.1"/>
    <property type="molecule type" value="Genomic_DNA"/>
</dbReference>
<dbReference type="PANTHER" id="PTHR33254:SF4">
    <property type="entry name" value="4-HYDROXY-4-METHYL-2-OXOGLUTARATE ALDOLASE 3-RELATED"/>
    <property type="match status" value="1"/>
</dbReference>
<evidence type="ECO:0000313" key="6">
    <source>
        <dbReference type="EMBL" id="SFT86052.1"/>
    </source>
</evidence>
<evidence type="ECO:0000256" key="3">
    <source>
        <dbReference type="ARBA" id="ARBA00029596"/>
    </source>
</evidence>
<feature type="binding site" evidence="5">
    <location>
        <position position="132"/>
    </location>
    <ligand>
        <name>Mg(2+)</name>
        <dbReference type="ChEBI" id="CHEBI:18420"/>
    </ligand>
</feature>
<dbReference type="OrthoDB" id="9812532at2"/>
<comment type="cofactor">
    <cofactor evidence="5">
        <name>Mg(2+)</name>
        <dbReference type="ChEBI" id="CHEBI:18420"/>
    </cofactor>
</comment>
<dbReference type="PANTHER" id="PTHR33254">
    <property type="entry name" value="4-HYDROXY-4-METHYL-2-OXOGLUTARATE ALDOLASE 3-RELATED"/>
    <property type="match status" value="1"/>
</dbReference>
<dbReference type="Gene3D" id="3.50.30.40">
    <property type="entry name" value="Ribonuclease E inhibitor RraA/RraA-like"/>
    <property type="match status" value="1"/>
</dbReference>
<reference evidence="6 7" key="1">
    <citation type="submission" date="2016-10" db="EMBL/GenBank/DDBJ databases">
        <authorList>
            <person name="de Groot N.N."/>
        </authorList>
    </citation>
    <scope>NUCLEOTIDE SEQUENCE [LARGE SCALE GENOMIC DNA]</scope>
    <source>
        <strain evidence="6 7">CGMCC 1.10959</strain>
    </source>
</reference>
<dbReference type="SUPFAM" id="SSF89562">
    <property type="entry name" value="RraA-like"/>
    <property type="match status" value="1"/>
</dbReference>
<sequence>MSKPYESDADLFKLMRERLFTAVIGDVMDQMGLRRQFLPAGIAPLQRTSKMAGRAMPVLEADIFDDGTELSRGPLARKPFGLMLEALDDLKAGEVYVATGASLRYALWGELMTARALVLKAAGAILDGYVRDADGIEALGFPTFCRGVYAQDQGVRGKVMDFRSAVEIGGIRVEPGTLIYGDREGVLVIPRDAEEEVIVRALEKTETEDAVGEAIRGGMSATQALETFGVM</sequence>
<dbReference type="CDD" id="cd16841">
    <property type="entry name" value="RraA_family"/>
    <property type="match status" value="1"/>
</dbReference>
<evidence type="ECO:0000313" key="7">
    <source>
        <dbReference type="Proteomes" id="UP000182466"/>
    </source>
</evidence>
<keyword evidence="7" id="KW-1185">Reference proteome</keyword>
<comment type="cofactor">
    <cofactor evidence="1">
        <name>a divalent metal cation</name>
        <dbReference type="ChEBI" id="CHEBI:60240"/>
    </cofactor>
</comment>
<dbReference type="GO" id="GO:0008948">
    <property type="term" value="F:oxaloacetate decarboxylase activity"/>
    <property type="evidence" value="ECO:0007669"/>
    <property type="project" value="TreeGrafter"/>
</dbReference>
<evidence type="ECO:0000256" key="2">
    <source>
        <dbReference type="ARBA" id="ARBA00016549"/>
    </source>
</evidence>
<dbReference type="GO" id="GO:0047443">
    <property type="term" value="F:4-hydroxy-4-methyl-2-oxoglutarate aldolase activity"/>
    <property type="evidence" value="ECO:0007669"/>
    <property type="project" value="TreeGrafter"/>
</dbReference>
<evidence type="ECO:0000256" key="1">
    <source>
        <dbReference type="ARBA" id="ARBA00001968"/>
    </source>
</evidence>
<keyword evidence="5" id="KW-0479">Metal-binding</keyword>
<feature type="binding site" evidence="5">
    <location>
        <position position="131"/>
    </location>
    <ligand>
        <name>substrate</name>
    </ligand>
</feature>
<protein>
    <recommendedName>
        <fullName evidence="2">Putative 4-hydroxy-4-methyl-2-oxoglutarate aldolase</fullName>
    </recommendedName>
    <alternativeName>
        <fullName evidence="3">Regulator of ribonuclease activity homolog</fullName>
    </alternativeName>
    <alternativeName>
        <fullName evidence="4">RraA-like protein</fullName>
    </alternativeName>
</protein>
<gene>
    <name evidence="6" type="ORF">SAMN05216236_11017</name>
</gene>
<dbReference type="InterPro" id="IPR005493">
    <property type="entry name" value="RraA/RraA-like"/>
</dbReference>